<comment type="pathway">
    <text evidence="3">Cofactor biosynthesis; tetrahydrofolate biosynthesis; 7,8-dihydrofolate from 2-amino-4-hydroxy-6-hydroxymethyl-7,8-dihydropteridine diphosphate and 4-aminobenzoate: step 2/2.</text>
</comment>
<dbReference type="Gene3D" id="3.90.190.20">
    <property type="entry name" value="Mur ligase, C-terminal domain"/>
    <property type="match status" value="1"/>
</dbReference>
<dbReference type="InterPro" id="IPR036565">
    <property type="entry name" value="Mur-like_cat_sf"/>
</dbReference>
<evidence type="ECO:0000256" key="21">
    <source>
        <dbReference type="ARBA" id="ARBA00049035"/>
    </source>
</evidence>
<evidence type="ECO:0000256" key="23">
    <source>
        <dbReference type="PIRNR" id="PIRNR001563"/>
    </source>
</evidence>
<evidence type="ECO:0000256" key="13">
    <source>
        <dbReference type="ARBA" id="ARBA00022840"/>
    </source>
</evidence>
<evidence type="ECO:0000256" key="4">
    <source>
        <dbReference type="ARBA" id="ARBA00005150"/>
    </source>
</evidence>
<evidence type="ECO:0000256" key="20">
    <source>
        <dbReference type="ARBA" id="ARBA00047808"/>
    </source>
</evidence>
<dbReference type="GO" id="GO:0005737">
    <property type="term" value="C:cytoplasm"/>
    <property type="evidence" value="ECO:0007669"/>
    <property type="project" value="TreeGrafter"/>
</dbReference>
<dbReference type="GO" id="GO:0046656">
    <property type="term" value="P:folic acid biosynthetic process"/>
    <property type="evidence" value="ECO:0007669"/>
    <property type="project" value="UniProtKB-KW"/>
</dbReference>
<keyword evidence="12 23" id="KW-0547">Nucleotide-binding</keyword>
<dbReference type="PROSITE" id="PS01012">
    <property type="entry name" value="FOLYLPOLYGLU_SYNT_2"/>
    <property type="match status" value="1"/>
</dbReference>
<evidence type="ECO:0000256" key="8">
    <source>
        <dbReference type="ARBA" id="ARBA00013025"/>
    </source>
</evidence>
<dbReference type="SUPFAM" id="SSF53623">
    <property type="entry name" value="MurD-like peptide ligases, catalytic domain"/>
    <property type="match status" value="1"/>
</dbReference>
<comment type="function">
    <text evidence="2">Functions in two distinct reactions of the de novo folate biosynthetic pathway. Catalyzes the addition of a glutamate residue to dihydropteroate (7,8-dihydropteroate or H2Pte) to form dihydrofolate (7,8-dihydrofolate monoglutamate or H2Pte-Glu). Also catalyzes successive additions of L-glutamate to tetrahydrofolate or 10-formyltetrahydrofolate or 5,10-methylenetetrahydrofolate, leading to folylpolyglutamate derivatives.</text>
</comment>
<protein>
    <recommendedName>
        <fullName evidence="9">Dihydrofolate synthase/folylpolyglutamate synthase</fullName>
        <ecNumber evidence="7">6.3.2.12</ecNumber>
        <ecNumber evidence="8">6.3.2.17</ecNumber>
    </recommendedName>
    <alternativeName>
        <fullName evidence="18">Folylpoly-gamma-glutamate synthetase-dihydrofolate synthetase</fullName>
    </alternativeName>
    <alternativeName>
        <fullName evidence="16">Folylpolyglutamate synthetase</fullName>
    </alternativeName>
    <alternativeName>
        <fullName evidence="17">Tetrahydrofolylpolyglutamate synthase</fullName>
    </alternativeName>
</protein>
<keyword evidence="11" id="KW-0479">Metal-binding</keyword>
<sequence>MKKPEYRELINELYSRRTKGIKLGLERVFSVLEKLDNPHKSFKSIHIAGTNGKGSVSKIIYNLLRNHGVNTGVFTSPHLTRFTERIVVNDCEISEDEVIELVKTIKPFADELTFFEYVTVMAFVFFRQKGVDYAVIETGMGGRLDSTNVVTPVVSVITSIGLDHQEFLGNDIKSIAKEKAGIIKKGVPVVLSKQEKDAEEVIYEKARELDCPVFTYGRDFFAQLKAMDLNGITFIFNSSEFGSQSSEFFLPLTGFHQLENVAVALKAFLTAYSDWKFNLIKEGLKNVKIPGRLEVVSNHPLVIFDIAHNSHAAKNLVKSLKTLTDKKPVVVFGMMRDKDIESFVKYFENYAHKLIFTVPHYERALTVKELDMRIPQNSSGMIKIDEPLEAFKEGLSFCEKNDNLYLLCTGSAYLIGELKEYLGDKTLHRSLGELI</sequence>
<evidence type="ECO:0000256" key="6">
    <source>
        <dbReference type="ARBA" id="ARBA00011245"/>
    </source>
</evidence>
<comment type="cofactor">
    <cofactor evidence="1">
        <name>Mg(2+)</name>
        <dbReference type="ChEBI" id="CHEBI:18420"/>
    </cofactor>
</comment>
<keyword evidence="27" id="KW-1185">Reference proteome</keyword>
<evidence type="ECO:0000256" key="10">
    <source>
        <dbReference type="ARBA" id="ARBA00022598"/>
    </source>
</evidence>
<evidence type="ECO:0000256" key="1">
    <source>
        <dbReference type="ARBA" id="ARBA00001946"/>
    </source>
</evidence>
<dbReference type="PANTHER" id="PTHR11136">
    <property type="entry name" value="FOLYLPOLYGLUTAMATE SYNTHASE-RELATED"/>
    <property type="match status" value="1"/>
</dbReference>
<evidence type="ECO:0000256" key="16">
    <source>
        <dbReference type="ARBA" id="ARBA00030048"/>
    </source>
</evidence>
<dbReference type="GO" id="GO:0008841">
    <property type="term" value="F:dihydrofolate synthase activity"/>
    <property type="evidence" value="ECO:0007669"/>
    <property type="project" value="UniProtKB-EC"/>
</dbReference>
<dbReference type="EC" id="6.3.2.17" evidence="8"/>
<keyword evidence="13 23" id="KW-0067">ATP-binding</keyword>
<reference evidence="27" key="1">
    <citation type="submission" date="2016-01" db="EMBL/GenBank/DDBJ databases">
        <title>Draft genome sequence of Thermodesulfovibrio aggregans strain TGE-P1.</title>
        <authorList>
            <person name="Sekiguchi Y."/>
            <person name="Ohashi A."/>
            <person name="Matsuura N."/>
            <person name="Tourlousse M.D."/>
        </authorList>
    </citation>
    <scope>NUCLEOTIDE SEQUENCE [LARGE SCALE GENOMIC DNA]</scope>
    <source>
        <strain evidence="27">TGE-P1</strain>
    </source>
</reference>
<evidence type="ECO:0000256" key="12">
    <source>
        <dbReference type="ARBA" id="ARBA00022741"/>
    </source>
</evidence>
<feature type="domain" description="Mur ligase central" evidence="25">
    <location>
        <begin position="47"/>
        <end position="266"/>
    </location>
</feature>
<dbReference type="Gene3D" id="3.40.1190.10">
    <property type="entry name" value="Mur-like, catalytic domain"/>
    <property type="match status" value="1"/>
</dbReference>
<dbReference type="GO" id="GO:0005524">
    <property type="term" value="F:ATP binding"/>
    <property type="evidence" value="ECO:0007669"/>
    <property type="project" value="UniProtKB-KW"/>
</dbReference>
<dbReference type="RefSeq" id="WP_059177036.1">
    <property type="nucleotide sequence ID" value="NZ_BCNO01000003.1"/>
</dbReference>
<dbReference type="FunFam" id="3.40.1190.10:FF:000004">
    <property type="entry name" value="Dihydrofolate synthase/folylpolyglutamate synthase"/>
    <property type="match status" value="1"/>
</dbReference>
<dbReference type="STRING" id="86166.TAGGR_379"/>
<evidence type="ECO:0000256" key="22">
    <source>
        <dbReference type="ARBA" id="ARBA00049161"/>
    </source>
</evidence>
<comment type="catalytic activity">
    <reaction evidence="22">
        <text>7,8-dihydropteroate + L-glutamate + ATP = 7,8-dihydrofolate + ADP + phosphate + H(+)</text>
        <dbReference type="Rhea" id="RHEA:23584"/>
        <dbReference type="ChEBI" id="CHEBI:15378"/>
        <dbReference type="ChEBI" id="CHEBI:17839"/>
        <dbReference type="ChEBI" id="CHEBI:29985"/>
        <dbReference type="ChEBI" id="CHEBI:30616"/>
        <dbReference type="ChEBI" id="CHEBI:43474"/>
        <dbReference type="ChEBI" id="CHEBI:57451"/>
        <dbReference type="ChEBI" id="CHEBI:456216"/>
        <dbReference type="EC" id="6.3.2.12"/>
    </reaction>
</comment>
<comment type="similarity">
    <text evidence="5 23">Belongs to the folylpolyglutamate synthase family.</text>
</comment>
<evidence type="ECO:0000256" key="19">
    <source>
        <dbReference type="ARBA" id="ARBA00047493"/>
    </source>
</evidence>
<evidence type="ECO:0000256" key="5">
    <source>
        <dbReference type="ARBA" id="ARBA00008276"/>
    </source>
</evidence>
<dbReference type="PROSITE" id="PS01011">
    <property type="entry name" value="FOLYLPOLYGLU_SYNT_1"/>
    <property type="match status" value="1"/>
</dbReference>
<proteinExistence type="inferred from homology"/>
<dbReference type="GO" id="GO:0046872">
    <property type="term" value="F:metal ion binding"/>
    <property type="evidence" value="ECO:0007669"/>
    <property type="project" value="UniProtKB-KW"/>
</dbReference>
<dbReference type="InterPro" id="IPR001645">
    <property type="entry name" value="Folylpolyglutamate_synth"/>
</dbReference>
<comment type="catalytic activity">
    <reaction evidence="21">
        <text>(6R)-5,10-methylenetetrahydrofolyl-(gamma-L-Glu)(n) + L-glutamate + ATP = (6R)-5,10-methylenetetrahydrofolyl-(gamma-L-Glu)(n+1) + ADP + phosphate + H(+)</text>
        <dbReference type="Rhea" id="RHEA:51912"/>
        <dbReference type="Rhea" id="RHEA-COMP:13257"/>
        <dbReference type="Rhea" id="RHEA-COMP:13258"/>
        <dbReference type="ChEBI" id="CHEBI:15378"/>
        <dbReference type="ChEBI" id="CHEBI:29985"/>
        <dbReference type="ChEBI" id="CHEBI:30616"/>
        <dbReference type="ChEBI" id="CHEBI:43474"/>
        <dbReference type="ChEBI" id="CHEBI:136572"/>
        <dbReference type="ChEBI" id="CHEBI:456216"/>
        <dbReference type="EC" id="6.3.2.17"/>
    </reaction>
</comment>
<comment type="catalytic activity">
    <reaction evidence="20">
        <text>10-formyltetrahydrofolyl-(gamma-L-Glu)(n) + L-glutamate + ATP = 10-formyltetrahydrofolyl-(gamma-L-Glu)(n+1) + ADP + phosphate + H(+)</text>
        <dbReference type="Rhea" id="RHEA:51904"/>
        <dbReference type="Rhea" id="RHEA-COMP:13088"/>
        <dbReference type="Rhea" id="RHEA-COMP:14300"/>
        <dbReference type="ChEBI" id="CHEBI:15378"/>
        <dbReference type="ChEBI" id="CHEBI:29985"/>
        <dbReference type="ChEBI" id="CHEBI:30616"/>
        <dbReference type="ChEBI" id="CHEBI:43474"/>
        <dbReference type="ChEBI" id="CHEBI:134413"/>
        <dbReference type="ChEBI" id="CHEBI:456216"/>
        <dbReference type="EC" id="6.3.2.17"/>
    </reaction>
</comment>
<dbReference type="PANTHER" id="PTHR11136:SF0">
    <property type="entry name" value="DIHYDROFOLATE SYNTHETASE-RELATED"/>
    <property type="match status" value="1"/>
</dbReference>
<comment type="catalytic activity">
    <reaction evidence="19">
        <text>(6S)-5,6,7,8-tetrahydrofolyl-(gamma-L-Glu)(n) + L-glutamate + ATP = (6S)-5,6,7,8-tetrahydrofolyl-(gamma-L-Glu)(n+1) + ADP + phosphate + H(+)</text>
        <dbReference type="Rhea" id="RHEA:10580"/>
        <dbReference type="Rhea" id="RHEA-COMP:14738"/>
        <dbReference type="Rhea" id="RHEA-COMP:14740"/>
        <dbReference type="ChEBI" id="CHEBI:15378"/>
        <dbReference type="ChEBI" id="CHEBI:29985"/>
        <dbReference type="ChEBI" id="CHEBI:30616"/>
        <dbReference type="ChEBI" id="CHEBI:43474"/>
        <dbReference type="ChEBI" id="CHEBI:141005"/>
        <dbReference type="ChEBI" id="CHEBI:456216"/>
        <dbReference type="EC" id="6.3.2.17"/>
    </reaction>
</comment>
<evidence type="ECO:0000259" key="24">
    <source>
        <dbReference type="Pfam" id="PF02875"/>
    </source>
</evidence>
<gene>
    <name evidence="26" type="ORF">TAGGR_379</name>
</gene>
<accession>A0A0U9IB26</accession>
<dbReference type="SUPFAM" id="SSF53244">
    <property type="entry name" value="MurD-like peptide ligases, peptide-binding domain"/>
    <property type="match status" value="1"/>
</dbReference>
<evidence type="ECO:0000313" key="27">
    <source>
        <dbReference type="Proteomes" id="UP000054976"/>
    </source>
</evidence>
<dbReference type="InterPro" id="IPR004101">
    <property type="entry name" value="Mur_ligase_C"/>
</dbReference>
<evidence type="ECO:0000256" key="2">
    <source>
        <dbReference type="ARBA" id="ARBA00002714"/>
    </source>
</evidence>
<dbReference type="InterPro" id="IPR013221">
    <property type="entry name" value="Mur_ligase_cen"/>
</dbReference>
<dbReference type="Proteomes" id="UP000054976">
    <property type="component" value="Unassembled WGS sequence"/>
</dbReference>
<evidence type="ECO:0000256" key="14">
    <source>
        <dbReference type="ARBA" id="ARBA00022842"/>
    </source>
</evidence>
<organism evidence="26 27">
    <name type="scientific">Thermodesulfovibrio aggregans</name>
    <dbReference type="NCBI Taxonomy" id="86166"/>
    <lineage>
        <taxon>Bacteria</taxon>
        <taxon>Pseudomonadati</taxon>
        <taxon>Nitrospirota</taxon>
        <taxon>Thermodesulfovibrionia</taxon>
        <taxon>Thermodesulfovibrionales</taxon>
        <taxon>Thermodesulfovibrionaceae</taxon>
        <taxon>Thermodesulfovibrio</taxon>
    </lineage>
</organism>
<dbReference type="AlphaFoldDB" id="A0A0U9IB26"/>
<dbReference type="OrthoDB" id="9809356at2"/>
<name>A0A0U9IB26_9BACT</name>
<evidence type="ECO:0000313" key="26">
    <source>
        <dbReference type="EMBL" id="GAQ95606.1"/>
    </source>
</evidence>
<dbReference type="Pfam" id="PF08245">
    <property type="entry name" value="Mur_ligase_M"/>
    <property type="match status" value="1"/>
</dbReference>
<keyword evidence="10 23" id="KW-0436">Ligase</keyword>
<feature type="domain" description="Mur ligase C-terminal" evidence="24">
    <location>
        <begin position="291"/>
        <end position="403"/>
    </location>
</feature>
<evidence type="ECO:0000256" key="9">
    <source>
        <dbReference type="ARBA" id="ARBA00019357"/>
    </source>
</evidence>
<evidence type="ECO:0000256" key="15">
    <source>
        <dbReference type="ARBA" id="ARBA00022909"/>
    </source>
</evidence>
<dbReference type="EC" id="6.3.2.12" evidence="7"/>
<keyword evidence="14" id="KW-0460">Magnesium</keyword>
<evidence type="ECO:0000256" key="17">
    <source>
        <dbReference type="ARBA" id="ARBA00030592"/>
    </source>
</evidence>
<evidence type="ECO:0000256" key="3">
    <source>
        <dbReference type="ARBA" id="ARBA00004799"/>
    </source>
</evidence>
<dbReference type="NCBIfam" id="TIGR01499">
    <property type="entry name" value="folC"/>
    <property type="match status" value="1"/>
</dbReference>
<keyword evidence="15" id="KW-0289">Folate biosynthesis</keyword>
<dbReference type="InterPro" id="IPR036615">
    <property type="entry name" value="Mur_ligase_C_dom_sf"/>
</dbReference>
<evidence type="ECO:0000259" key="25">
    <source>
        <dbReference type="Pfam" id="PF08245"/>
    </source>
</evidence>
<comment type="pathway">
    <text evidence="4">Cofactor biosynthesis; tetrahydrofolylpolyglutamate biosynthesis.</text>
</comment>
<evidence type="ECO:0000256" key="11">
    <source>
        <dbReference type="ARBA" id="ARBA00022723"/>
    </source>
</evidence>
<dbReference type="InterPro" id="IPR018109">
    <property type="entry name" value="Folylpolyglutamate_synth_CS"/>
</dbReference>
<dbReference type="Pfam" id="PF02875">
    <property type="entry name" value="Mur_ligase_C"/>
    <property type="match status" value="1"/>
</dbReference>
<comment type="subunit">
    <text evidence="6">Monomer.</text>
</comment>
<evidence type="ECO:0000256" key="18">
    <source>
        <dbReference type="ARBA" id="ARBA00032510"/>
    </source>
</evidence>
<dbReference type="EMBL" id="BCNO01000003">
    <property type="protein sequence ID" value="GAQ95606.1"/>
    <property type="molecule type" value="Genomic_DNA"/>
</dbReference>
<dbReference type="PIRSF" id="PIRSF001563">
    <property type="entry name" value="Folylpolyglu_synth"/>
    <property type="match status" value="1"/>
</dbReference>
<comment type="caution">
    <text evidence="26">The sequence shown here is derived from an EMBL/GenBank/DDBJ whole genome shotgun (WGS) entry which is preliminary data.</text>
</comment>
<dbReference type="GO" id="GO:0004326">
    <property type="term" value="F:tetrahydrofolylpolyglutamate synthase activity"/>
    <property type="evidence" value="ECO:0007669"/>
    <property type="project" value="UniProtKB-EC"/>
</dbReference>
<evidence type="ECO:0000256" key="7">
    <source>
        <dbReference type="ARBA" id="ARBA00013023"/>
    </source>
</evidence>